<reference evidence="1" key="1">
    <citation type="journal article" date="2021" name="Proc. Natl. Acad. Sci. U.S.A.">
        <title>A Catalog of Tens of Thousands of Viruses from Human Metagenomes Reveals Hidden Associations with Chronic Diseases.</title>
        <authorList>
            <person name="Tisza M.J."/>
            <person name="Buck C.B."/>
        </authorList>
    </citation>
    <scope>NUCLEOTIDE SEQUENCE</scope>
    <source>
        <strain evidence="1">CtG4L18</strain>
    </source>
</reference>
<organism evidence="1">
    <name type="scientific">Podoviridae sp. ctG4L18</name>
    <dbReference type="NCBI Taxonomy" id="2825234"/>
    <lineage>
        <taxon>Viruses</taxon>
        <taxon>Duplodnaviria</taxon>
        <taxon>Heunggongvirae</taxon>
        <taxon>Uroviricota</taxon>
        <taxon>Caudoviricetes</taxon>
    </lineage>
</organism>
<protein>
    <submittedName>
        <fullName evidence="1">Uncharacterized protein</fullName>
    </submittedName>
</protein>
<sequence length="30" mass="3732">MIRSHIYLRKKEMNGMERLAILLYYIFKIS</sequence>
<dbReference type="EMBL" id="BK016114">
    <property type="protein sequence ID" value="DAF96348.1"/>
    <property type="molecule type" value="Genomic_DNA"/>
</dbReference>
<accession>A0A8S5UPL4</accession>
<proteinExistence type="predicted"/>
<name>A0A8S5UPL4_9CAUD</name>
<evidence type="ECO:0000313" key="1">
    <source>
        <dbReference type="EMBL" id="DAF96348.1"/>
    </source>
</evidence>